<feature type="transmembrane region" description="Helical" evidence="3">
    <location>
        <begin position="643"/>
        <end position="666"/>
    </location>
</feature>
<dbReference type="PROSITE" id="PS00194">
    <property type="entry name" value="THIOREDOXIN_1"/>
    <property type="match status" value="1"/>
</dbReference>
<dbReference type="Pfam" id="PF00085">
    <property type="entry name" value="Thioredoxin"/>
    <property type="match status" value="1"/>
</dbReference>
<reference evidence="5 6" key="1">
    <citation type="submission" date="2020-04" db="EMBL/GenBank/DDBJ databases">
        <title>Perkinsus chesapeaki whole genome sequence.</title>
        <authorList>
            <person name="Bogema D.R."/>
        </authorList>
    </citation>
    <scope>NUCLEOTIDE SEQUENCE [LARGE SCALE GENOMIC DNA]</scope>
    <source>
        <strain evidence="5">ATCC PRA-425</strain>
    </source>
</reference>
<organism evidence="5 6">
    <name type="scientific">Perkinsus chesapeaki</name>
    <name type="common">Clam parasite</name>
    <name type="synonym">Perkinsus andrewsi</name>
    <dbReference type="NCBI Taxonomy" id="330153"/>
    <lineage>
        <taxon>Eukaryota</taxon>
        <taxon>Sar</taxon>
        <taxon>Alveolata</taxon>
        <taxon>Perkinsozoa</taxon>
        <taxon>Perkinsea</taxon>
        <taxon>Perkinsida</taxon>
        <taxon>Perkinsidae</taxon>
        <taxon>Perkinsus</taxon>
    </lineage>
</organism>
<evidence type="ECO:0000256" key="2">
    <source>
        <dbReference type="SAM" id="MobiDB-lite"/>
    </source>
</evidence>
<gene>
    <name evidence="5" type="ORF">FOL47_007800</name>
</gene>
<name>A0A7J6LI78_PERCH</name>
<evidence type="ECO:0000256" key="1">
    <source>
        <dbReference type="SAM" id="Coils"/>
    </source>
</evidence>
<dbReference type="AlphaFoldDB" id="A0A7J6LI78"/>
<evidence type="ECO:0000313" key="6">
    <source>
        <dbReference type="Proteomes" id="UP000591131"/>
    </source>
</evidence>
<protein>
    <recommendedName>
        <fullName evidence="4">Thioredoxin domain-containing protein</fullName>
    </recommendedName>
</protein>
<dbReference type="EMBL" id="JAAPAO010000476">
    <property type="protein sequence ID" value="KAF4658863.1"/>
    <property type="molecule type" value="Genomic_DNA"/>
</dbReference>
<dbReference type="InterPro" id="IPR013766">
    <property type="entry name" value="Thioredoxin_domain"/>
</dbReference>
<feature type="coiled-coil region" evidence="1">
    <location>
        <begin position="354"/>
        <end position="413"/>
    </location>
</feature>
<evidence type="ECO:0000259" key="4">
    <source>
        <dbReference type="PROSITE" id="PS51352"/>
    </source>
</evidence>
<dbReference type="Gene3D" id="3.40.30.10">
    <property type="entry name" value="Glutaredoxin"/>
    <property type="match status" value="1"/>
</dbReference>
<dbReference type="InterPro" id="IPR017937">
    <property type="entry name" value="Thioredoxin_CS"/>
</dbReference>
<dbReference type="PROSITE" id="PS51352">
    <property type="entry name" value="THIOREDOXIN_2"/>
    <property type="match status" value="1"/>
</dbReference>
<comment type="caution">
    <text evidence="5">The sequence shown here is derived from an EMBL/GenBank/DDBJ whole genome shotgun (WGS) entry which is preliminary data.</text>
</comment>
<feature type="region of interest" description="Disordered" evidence="2">
    <location>
        <begin position="676"/>
        <end position="706"/>
    </location>
</feature>
<accession>A0A7J6LI78</accession>
<keyword evidence="3" id="KW-0472">Membrane</keyword>
<dbReference type="SUPFAM" id="SSF52833">
    <property type="entry name" value="Thioredoxin-like"/>
    <property type="match status" value="1"/>
</dbReference>
<keyword evidence="6" id="KW-1185">Reference proteome</keyword>
<keyword evidence="3" id="KW-1133">Transmembrane helix</keyword>
<dbReference type="InterPro" id="IPR036249">
    <property type="entry name" value="Thioredoxin-like_sf"/>
</dbReference>
<sequence>MRPPRIEPGTFGLPQAWLPASPGSQMRVRELEEERERLLSTVHELEGKCHHYLSRLSEIERVNIDLERKLSDTIMDNSERIRVEHADHRRLVEEREHQIGVLRHECETERSVRSREVTSLKASLENERRLLMEARAREEDTMNECRMKISELEADFSSREKILIDQRDEMERSLRVAIKRLENEVEKRVEDLRGREMVWEKVKGDIEGKLVELTAENARFRQEAKELRGELSETQERLRKTQRHAQHSPSLPASPSSFRPALPPPPWATHEGIPLTSAEHGSGIDSRKSWYASPKRLACFSPKRDSTAAGKPTLSRRLANYMDEGIVGCTDRIIVRDSSRIRNLSPSLSLSEQCRQLEQQLMHCNAEKNALENALNKYPTNSAGRTLNERIDKREKEQRLASVELAISNIKAKLRDLDALLDELVAFSSAHEHDSDERILAECRAVARQRAPKIFGERVKVDGYSAKRRPVSIRRRNLSRGISPLRSYAGGLPSSKLRILTDESFEHDTQASTGSTTGPWFVMFYAPWCGHCQKLLPTWEDLADEMFGQVNVAAVDVTANTEIGSRFTIKRLPTLYLINHGKMYRYGGPRTLEALMEFASSPEVYTVKAAESQDVPKPPSGLKRAMAQFEKLIQSKFVRDHPIIVAVGFSVSVFIMMAITAYSIFLCTNVSESDAKAEVQRRLNEEEKRAAEQQKTVEETETKKEK</sequence>
<dbReference type="OrthoDB" id="72053at2759"/>
<feature type="region of interest" description="Disordered" evidence="2">
    <location>
        <begin position="226"/>
        <end position="287"/>
    </location>
</feature>
<feature type="compositionally biased region" description="Low complexity" evidence="2">
    <location>
        <begin position="248"/>
        <end position="260"/>
    </location>
</feature>
<dbReference type="CDD" id="cd02961">
    <property type="entry name" value="PDI_a_family"/>
    <property type="match status" value="1"/>
</dbReference>
<proteinExistence type="predicted"/>
<keyword evidence="1" id="KW-0175">Coiled coil</keyword>
<feature type="domain" description="Thioredoxin" evidence="4">
    <location>
        <begin position="445"/>
        <end position="604"/>
    </location>
</feature>
<evidence type="ECO:0000313" key="5">
    <source>
        <dbReference type="EMBL" id="KAF4658863.1"/>
    </source>
</evidence>
<evidence type="ECO:0000256" key="3">
    <source>
        <dbReference type="SAM" id="Phobius"/>
    </source>
</evidence>
<dbReference type="Proteomes" id="UP000591131">
    <property type="component" value="Unassembled WGS sequence"/>
</dbReference>
<dbReference type="PANTHER" id="PTHR19991:SF2">
    <property type="entry name" value="GH08893P"/>
    <property type="match status" value="1"/>
</dbReference>
<feature type="compositionally biased region" description="Basic and acidic residues" evidence="2">
    <location>
        <begin position="226"/>
        <end position="239"/>
    </location>
</feature>
<dbReference type="PANTHER" id="PTHR19991">
    <property type="entry name" value="L 2 01289"/>
    <property type="match status" value="1"/>
</dbReference>
<keyword evidence="3" id="KW-0812">Transmembrane</keyword>